<protein>
    <submittedName>
        <fullName evidence="3">Acyl-CoA thioesterase</fullName>
    </submittedName>
</protein>
<proteinExistence type="inferred from homology"/>
<evidence type="ECO:0000313" key="3">
    <source>
        <dbReference type="EMBL" id="MCC4231867.1"/>
    </source>
</evidence>
<dbReference type="Gene3D" id="3.10.129.10">
    <property type="entry name" value="Hotdog Thioesterase"/>
    <property type="match status" value="1"/>
</dbReference>
<comment type="caution">
    <text evidence="3">The sequence shown here is derived from an EMBL/GenBank/DDBJ whole genome shotgun (WGS) entry which is preliminary data.</text>
</comment>
<dbReference type="RefSeq" id="WP_009821367.1">
    <property type="nucleotide sequence ID" value="NZ_JAJGNP010000002.1"/>
</dbReference>
<evidence type="ECO:0000313" key="4">
    <source>
        <dbReference type="Proteomes" id="UP001198830"/>
    </source>
</evidence>
<keyword evidence="2" id="KW-0378">Hydrolase</keyword>
<dbReference type="EMBL" id="JAJGNP010000002">
    <property type="protein sequence ID" value="MCC4231867.1"/>
    <property type="molecule type" value="Genomic_DNA"/>
</dbReference>
<reference evidence="3 4" key="1">
    <citation type="submission" date="2021-10" db="EMBL/GenBank/DDBJ databases">
        <title>The diversity and Nitrogen Metabolism of Culturable Nitrate-Utilizing Bacteria Within the Oxygen Minimum Zone of the Changjiang (Yangtze River)Estuary.</title>
        <authorList>
            <person name="Zhang D."/>
            <person name="Zheng J."/>
            <person name="Liu S."/>
            <person name="He W."/>
        </authorList>
    </citation>
    <scope>NUCLEOTIDE SEQUENCE [LARGE SCALE GENOMIC DNA]</scope>
    <source>
        <strain evidence="3 4">FXH275-2</strain>
    </source>
</reference>
<dbReference type="InterPro" id="IPR050563">
    <property type="entry name" value="4-hydroxybenzoyl-CoA_TE"/>
</dbReference>
<comment type="similarity">
    <text evidence="1">Belongs to the 4-hydroxybenzoyl-CoA thioesterase family.</text>
</comment>
<dbReference type="CDD" id="cd00586">
    <property type="entry name" value="4HBT"/>
    <property type="match status" value="1"/>
</dbReference>
<dbReference type="Pfam" id="PF13279">
    <property type="entry name" value="4HBT_2"/>
    <property type="match status" value="1"/>
</dbReference>
<dbReference type="PANTHER" id="PTHR31793">
    <property type="entry name" value="4-HYDROXYBENZOYL-COA THIOESTERASE FAMILY MEMBER"/>
    <property type="match status" value="1"/>
</dbReference>
<dbReference type="PANTHER" id="PTHR31793:SF27">
    <property type="entry name" value="NOVEL THIOESTERASE SUPERFAMILY DOMAIN AND SAPOSIN A-TYPE DOMAIN CONTAINING PROTEIN (0610012H03RIK)"/>
    <property type="match status" value="1"/>
</dbReference>
<keyword evidence="4" id="KW-1185">Reference proteome</keyword>
<dbReference type="InterPro" id="IPR029069">
    <property type="entry name" value="HotDog_dom_sf"/>
</dbReference>
<sequence length="140" mass="15946">MSNAIPHSYPVGIDPDDIDFMGHVNNASYLKWVQNAVLDHWRALAPAEAVTEHLWVALKHEITYRKPTFLDDEVIATVLLEKVQGARAFYETVIRRGEEVLAEVRSSWCCVDASTLRPVRLARDVIQHFFAADDEGEDQR</sequence>
<evidence type="ECO:0000256" key="2">
    <source>
        <dbReference type="ARBA" id="ARBA00022801"/>
    </source>
</evidence>
<gene>
    <name evidence="3" type="ORF">LL253_04075</name>
</gene>
<name>A0ABS8H032_9SPHN</name>
<dbReference type="SUPFAM" id="SSF54637">
    <property type="entry name" value="Thioesterase/thiol ester dehydrase-isomerase"/>
    <property type="match status" value="1"/>
</dbReference>
<accession>A0ABS8H032</accession>
<evidence type="ECO:0000256" key="1">
    <source>
        <dbReference type="ARBA" id="ARBA00005953"/>
    </source>
</evidence>
<organism evidence="3 4">
    <name type="scientific">Sphingobium soli</name>
    <dbReference type="NCBI Taxonomy" id="1591116"/>
    <lineage>
        <taxon>Bacteria</taxon>
        <taxon>Pseudomonadati</taxon>
        <taxon>Pseudomonadota</taxon>
        <taxon>Alphaproteobacteria</taxon>
        <taxon>Sphingomonadales</taxon>
        <taxon>Sphingomonadaceae</taxon>
        <taxon>Sphingobium</taxon>
    </lineage>
</organism>
<dbReference type="Proteomes" id="UP001198830">
    <property type="component" value="Unassembled WGS sequence"/>
</dbReference>